<evidence type="ECO:0000313" key="1">
    <source>
        <dbReference type="EMBL" id="OAE31704.1"/>
    </source>
</evidence>
<dbReference type="Proteomes" id="UP000077202">
    <property type="component" value="Unassembled WGS sequence"/>
</dbReference>
<gene>
    <name evidence="1" type="ORF">AXG93_3384s1780</name>
</gene>
<dbReference type="EMBL" id="LVLJ01000986">
    <property type="protein sequence ID" value="OAE31704.1"/>
    <property type="molecule type" value="Genomic_DNA"/>
</dbReference>
<evidence type="ECO:0000313" key="2">
    <source>
        <dbReference type="Proteomes" id="UP000077202"/>
    </source>
</evidence>
<protein>
    <submittedName>
        <fullName evidence="1">Uncharacterized protein</fullName>
    </submittedName>
</protein>
<dbReference type="AlphaFoldDB" id="A0A176WFL8"/>
<name>A0A176WFL8_MARPO</name>
<organism evidence="1 2">
    <name type="scientific">Marchantia polymorpha subsp. ruderalis</name>
    <dbReference type="NCBI Taxonomy" id="1480154"/>
    <lineage>
        <taxon>Eukaryota</taxon>
        <taxon>Viridiplantae</taxon>
        <taxon>Streptophyta</taxon>
        <taxon>Embryophyta</taxon>
        <taxon>Marchantiophyta</taxon>
        <taxon>Marchantiopsida</taxon>
        <taxon>Marchantiidae</taxon>
        <taxon>Marchantiales</taxon>
        <taxon>Marchantiaceae</taxon>
        <taxon>Marchantia</taxon>
    </lineage>
</organism>
<keyword evidence="2" id="KW-1185">Reference proteome</keyword>
<accession>A0A176WFL8</accession>
<proteinExistence type="predicted"/>
<comment type="caution">
    <text evidence="1">The sequence shown here is derived from an EMBL/GenBank/DDBJ whole genome shotgun (WGS) entry which is preliminary data.</text>
</comment>
<sequence>MMMSGVAGEQFPAAFGIVKRNIDRVSSAIQQFVNFDSPVCLKVRSSTFHRIHAFRRKITVTRRLNRSIEPIEAKRNRKVSKIAMNDVGVRSFELHAGERAFARRIQLPYTLEHRTSTVPSLVVEKGARNELSSMDWVTGLVLFSTLGDYLGLACGFETGEPVSRHRMLQVLEVVIAGARSLAADRFSLEDHVRQGVQVEPDTSGVQFSRPIFFPAAADEPTHCEAHTENLMLTMLSGMEKHAMGFDDL</sequence>
<reference evidence="1" key="1">
    <citation type="submission" date="2016-03" db="EMBL/GenBank/DDBJ databases">
        <title>Mechanisms controlling the formation of the plant cell surface in tip-growing cells are functionally conserved among land plants.</title>
        <authorList>
            <person name="Honkanen S."/>
            <person name="Jones V.A."/>
            <person name="Morieri G."/>
            <person name="Champion C."/>
            <person name="Hetherington A.J."/>
            <person name="Kelly S."/>
            <person name="Saint-Marcoux D."/>
            <person name="Proust H."/>
            <person name="Prescott H."/>
            <person name="Dolan L."/>
        </authorList>
    </citation>
    <scope>NUCLEOTIDE SEQUENCE [LARGE SCALE GENOMIC DNA]</scope>
    <source>
        <tissue evidence="1">Whole gametophyte</tissue>
    </source>
</reference>